<sequence length="60" mass="6755">MAPRRHDVFYTDTIVFKVNDTPSGVPSRYLHEKSIVFGDGFQLSAEFGSERASDEHPVIT</sequence>
<protein>
    <submittedName>
        <fullName evidence="1">Uncharacterized protein</fullName>
    </submittedName>
</protein>
<gene>
    <name evidence="1" type="ORF">V5O48_018338</name>
</gene>
<keyword evidence="2" id="KW-1185">Reference proteome</keyword>
<accession>A0ABR3ELG9</accession>
<dbReference type="Proteomes" id="UP001465976">
    <property type="component" value="Unassembled WGS sequence"/>
</dbReference>
<proteinExistence type="predicted"/>
<organism evidence="1 2">
    <name type="scientific">Marasmius crinis-equi</name>
    <dbReference type="NCBI Taxonomy" id="585013"/>
    <lineage>
        <taxon>Eukaryota</taxon>
        <taxon>Fungi</taxon>
        <taxon>Dikarya</taxon>
        <taxon>Basidiomycota</taxon>
        <taxon>Agaricomycotina</taxon>
        <taxon>Agaricomycetes</taxon>
        <taxon>Agaricomycetidae</taxon>
        <taxon>Agaricales</taxon>
        <taxon>Marasmiineae</taxon>
        <taxon>Marasmiaceae</taxon>
        <taxon>Marasmius</taxon>
    </lineage>
</organism>
<dbReference type="EMBL" id="JBAHYK010003245">
    <property type="protein sequence ID" value="KAL0563728.1"/>
    <property type="molecule type" value="Genomic_DNA"/>
</dbReference>
<evidence type="ECO:0000313" key="2">
    <source>
        <dbReference type="Proteomes" id="UP001465976"/>
    </source>
</evidence>
<name>A0ABR3ELG9_9AGAR</name>
<reference evidence="1 2" key="1">
    <citation type="submission" date="2024-02" db="EMBL/GenBank/DDBJ databases">
        <title>A draft genome for the cacao thread blight pathogen Marasmius crinis-equi.</title>
        <authorList>
            <person name="Cohen S.P."/>
            <person name="Baruah I.K."/>
            <person name="Amoako-Attah I."/>
            <person name="Bukari Y."/>
            <person name="Meinhardt L.W."/>
            <person name="Bailey B.A."/>
        </authorList>
    </citation>
    <scope>NUCLEOTIDE SEQUENCE [LARGE SCALE GENOMIC DNA]</scope>
    <source>
        <strain evidence="1 2">GH-76</strain>
    </source>
</reference>
<comment type="caution">
    <text evidence="1">The sequence shown here is derived from an EMBL/GenBank/DDBJ whole genome shotgun (WGS) entry which is preliminary data.</text>
</comment>
<evidence type="ECO:0000313" key="1">
    <source>
        <dbReference type="EMBL" id="KAL0563728.1"/>
    </source>
</evidence>